<gene>
    <name evidence="2" type="ORF">R1Y80_19790</name>
</gene>
<dbReference type="SUPFAM" id="SSF160631">
    <property type="entry name" value="SMI1/KNR4-like"/>
    <property type="match status" value="1"/>
</dbReference>
<dbReference type="Gene3D" id="3.40.1580.10">
    <property type="entry name" value="SMI1/KNR4-like"/>
    <property type="match status" value="1"/>
</dbReference>
<dbReference type="InterPro" id="IPR037883">
    <property type="entry name" value="Knr4/Smi1-like_sf"/>
</dbReference>
<sequence>MTDYLQAVFGMLGPAHHRYADPAAWLRLEQELGRRLPTDYKAIVDAYAPVQLNGHLYLSSHPGCAGRELGEEIRSTSRVWTESLWESYDLAPAEDPRVICNRPEITFGTSDGLIPLAGTDQGAAIFLAPEVHGFPDGVVVQGAEGEWAGHAMTFAEWLYRYLNGEEMAGWDSAAFYPGPVWLEYLPTEPGERTREAYGPDRGL</sequence>
<dbReference type="AlphaFoldDB" id="A0AAU8KL78"/>
<accession>A0AAU8KL78</accession>
<name>A0AAU8KL78_9ACTN</name>
<proteinExistence type="predicted"/>
<dbReference type="Pfam" id="PF09346">
    <property type="entry name" value="SMI1_KNR4"/>
    <property type="match status" value="1"/>
</dbReference>
<dbReference type="RefSeq" id="WP_128806239.1">
    <property type="nucleotide sequence ID" value="NZ_CP136798.1"/>
</dbReference>
<protein>
    <submittedName>
        <fullName evidence="2">SMI1/KNR4 family protein</fullName>
    </submittedName>
</protein>
<dbReference type="InterPro" id="IPR018958">
    <property type="entry name" value="Knr4/Smi1-like_dom"/>
</dbReference>
<reference evidence="2" key="1">
    <citation type="submission" date="2023-10" db="EMBL/GenBank/DDBJ databases">
        <title>Complete genome sequence of Streptomyces sp. JL1001.</title>
        <authorList>
            <person name="Jiang L."/>
        </authorList>
    </citation>
    <scope>NUCLEOTIDE SEQUENCE</scope>
    <source>
        <strain evidence="2">JL1001</strain>
    </source>
</reference>
<organism evidence="2">
    <name type="scientific">Streptomyces sp. JL1001</name>
    <dbReference type="NCBI Taxonomy" id="3078227"/>
    <lineage>
        <taxon>Bacteria</taxon>
        <taxon>Bacillati</taxon>
        <taxon>Actinomycetota</taxon>
        <taxon>Actinomycetes</taxon>
        <taxon>Kitasatosporales</taxon>
        <taxon>Streptomycetaceae</taxon>
        <taxon>Streptomyces</taxon>
    </lineage>
</organism>
<evidence type="ECO:0000313" key="2">
    <source>
        <dbReference type="EMBL" id="XCN15739.1"/>
    </source>
</evidence>
<evidence type="ECO:0000259" key="1">
    <source>
        <dbReference type="Pfam" id="PF09346"/>
    </source>
</evidence>
<feature type="domain" description="Knr4/Smi1-like" evidence="1">
    <location>
        <begin position="20"/>
        <end position="159"/>
    </location>
</feature>
<dbReference type="EMBL" id="CP136798">
    <property type="protein sequence ID" value="XCN15739.1"/>
    <property type="molecule type" value="Genomic_DNA"/>
</dbReference>